<evidence type="ECO:0000313" key="1">
    <source>
        <dbReference type="EMBL" id="PRQ56110.1"/>
    </source>
</evidence>
<reference evidence="1 2" key="1">
    <citation type="journal article" date="2018" name="Nat. Genet.">
        <title>The Rosa genome provides new insights in the design of modern roses.</title>
        <authorList>
            <person name="Bendahmane M."/>
        </authorList>
    </citation>
    <scope>NUCLEOTIDE SEQUENCE [LARGE SCALE GENOMIC DNA]</scope>
    <source>
        <strain evidence="2">cv. Old Blush</strain>
    </source>
</reference>
<comment type="caution">
    <text evidence="1">The sequence shown here is derived from an EMBL/GenBank/DDBJ whole genome shotgun (WGS) entry which is preliminary data.</text>
</comment>
<name>A0A2P6SBQ5_ROSCH</name>
<proteinExistence type="predicted"/>
<dbReference type="AlphaFoldDB" id="A0A2P6SBQ5"/>
<organism evidence="1 2">
    <name type="scientific">Rosa chinensis</name>
    <name type="common">China rose</name>
    <dbReference type="NCBI Taxonomy" id="74649"/>
    <lineage>
        <taxon>Eukaryota</taxon>
        <taxon>Viridiplantae</taxon>
        <taxon>Streptophyta</taxon>
        <taxon>Embryophyta</taxon>
        <taxon>Tracheophyta</taxon>
        <taxon>Spermatophyta</taxon>
        <taxon>Magnoliopsida</taxon>
        <taxon>eudicotyledons</taxon>
        <taxon>Gunneridae</taxon>
        <taxon>Pentapetalae</taxon>
        <taxon>rosids</taxon>
        <taxon>fabids</taxon>
        <taxon>Rosales</taxon>
        <taxon>Rosaceae</taxon>
        <taxon>Rosoideae</taxon>
        <taxon>Rosoideae incertae sedis</taxon>
        <taxon>Rosa</taxon>
    </lineage>
</organism>
<protein>
    <submittedName>
        <fullName evidence="1">Uncharacterized protein</fullName>
    </submittedName>
</protein>
<dbReference type="Gramene" id="PRQ56110">
    <property type="protein sequence ID" value="PRQ56110"/>
    <property type="gene ID" value="RchiOBHm_Chr1g0332171"/>
</dbReference>
<keyword evidence="2" id="KW-1185">Reference proteome</keyword>
<dbReference type="Proteomes" id="UP000238479">
    <property type="component" value="Chromosome 1"/>
</dbReference>
<accession>A0A2P6SBQ5</accession>
<dbReference type="EMBL" id="PDCK01000039">
    <property type="protein sequence ID" value="PRQ56110.1"/>
    <property type="molecule type" value="Genomic_DNA"/>
</dbReference>
<evidence type="ECO:0000313" key="2">
    <source>
        <dbReference type="Proteomes" id="UP000238479"/>
    </source>
</evidence>
<gene>
    <name evidence="1" type="ORF">RchiOBHm_Chr1g0332171</name>
</gene>
<sequence length="59" mass="7039">MIYALKPIMIYRNGLHRNYDSMNQFSLGSWNCIISKTRNNNLFLQSWARVPNTFHVMMT</sequence>